<dbReference type="CDD" id="cd01276">
    <property type="entry name" value="PKCI_related"/>
    <property type="match status" value="1"/>
</dbReference>
<dbReference type="GO" id="GO:0003824">
    <property type="term" value="F:catalytic activity"/>
    <property type="evidence" value="ECO:0007669"/>
    <property type="project" value="InterPro"/>
</dbReference>
<dbReference type="InterPro" id="IPR001310">
    <property type="entry name" value="Histidine_triad_HIT"/>
</dbReference>
<dbReference type="AlphaFoldDB" id="A0A149QUN7"/>
<dbReference type="InterPro" id="IPR019808">
    <property type="entry name" value="Histidine_triad_CS"/>
</dbReference>
<evidence type="ECO:0000256" key="3">
    <source>
        <dbReference type="PROSITE-ProRule" id="PRU00464"/>
    </source>
</evidence>
<feature type="domain" description="HIT" evidence="4">
    <location>
        <begin position="8"/>
        <end position="118"/>
    </location>
</feature>
<gene>
    <name evidence="5" type="ORF">AD929_08195</name>
</gene>
<dbReference type="Proteomes" id="UP000075573">
    <property type="component" value="Unassembled WGS sequence"/>
</dbReference>
<dbReference type="EMBL" id="LHZB01000113">
    <property type="protein sequence ID" value="KXV00874.1"/>
    <property type="molecule type" value="Genomic_DNA"/>
</dbReference>
<accession>A0A149QUN7</accession>
<comment type="caution">
    <text evidence="5">The sequence shown here is derived from an EMBL/GenBank/DDBJ whole genome shotgun (WGS) entry which is preliminary data.</text>
</comment>
<protein>
    <recommendedName>
        <fullName evidence="4">HIT domain-containing protein</fullName>
    </recommendedName>
</protein>
<dbReference type="PROSITE" id="PS51084">
    <property type="entry name" value="HIT_2"/>
    <property type="match status" value="1"/>
</dbReference>
<dbReference type="Gene3D" id="3.30.428.10">
    <property type="entry name" value="HIT-like"/>
    <property type="match status" value="1"/>
</dbReference>
<name>A0A149QUN7_9PROT</name>
<sequence length="122" mass="13340">MTYDPGNIFARILRKEIPARTVYEDDFVLAFHDIAPQAPLHVLVIPKGPYVSIADFGATASPDEITGFWRAVSKIAKEQGLTREGFRLISNSGPNSGQEVPHFHVHLFGGATLGPLLIQKTS</sequence>
<feature type="active site" description="Tele-AMP-histidine intermediate" evidence="1">
    <location>
        <position position="104"/>
    </location>
</feature>
<dbReference type="PANTHER" id="PTHR23089">
    <property type="entry name" value="HISTIDINE TRIAD HIT PROTEIN"/>
    <property type="match status" value="1"/>
</dbReference>
<dbReference type="InterPro" id="IPR036265">
    <property type="entry name" value="HIT-like_sf"/>
</dbReference>
<evidence type="ECO:0000256" key="1">
    <source>
        <dbReference type="PIRSR" id="PIRSR601310-1"/>
    </source>
</evidence>
<reference evidence="5 6" key="1">
    <citation type="submission" date="2015-06" db="EMBL/GenBank/DDBJ databases">
        <title>Improved classification and identification of acetic acid bacteria using matrix-assisted laser desorption/ionization time-of-flight mass spectrometry; Gluconobacter nephelii and Gluconobacter uchimurae are later heterotypic synonyms of Gluconobacter japonicus and Gluconobacter oxydans, respectively.</title>
        <authorList>
            <person name="Li L."/>
            <person name="Cleenwerck I."/>
            <person name="De Vuyst L."/>
            <person name="Vandamme P."/>
        </authorList>
    </citation>
    <scope>NUCLEOTIDE SEQUENCE [LARGE SCALE GENOMIC DNA]</scope>
    <source>
        <strain evidence="5 6">LMG 1764</strain>
    </source>
</reference>
<proteinExistence type="predicted"/>
<dbReference type="PRINTS" id="PR00332">
    <property type="entry name" value="HISTRIAD"/>
</dbReference>
<dbReference type="RefSeq" id="WP_062495960.1">
    <property type="nucleotide sequence ID" value="NZ_LHZB01000113.1"/>
</dbReference>
<feature type="short sequence motif" description="Histidine triad motif" evidence="2 3">
    <location>
        <begin position="102"/>
        <end position="106"/>
    </location>
</feature>
<evidence type="ECO:0000256" key="2">
    <source>
        <dbReference type="PIRSR" id="PIRSR601310-3"/>
    </source>
</evidence>
<dbReference type="PROSITE" id="PS00892">
    <property type="entry name" value="HIT_1"/>
    <property type="match status" value="1"/>
</dbReference>
<dbReference type="SUPFAM" id="SSF54197">
    <property type="entry name" value="HIT-like"/>
    <property type="match status" value="1"/>
</dbReference>
<evidence type="ECO:0000259" key="4">
    <source>
        <dbReference type="PROSITE" id="PS51084"/>
    </source>
</evidence>
<dbReference type="Pfam" id="PF01230">
    <property type="entry name" value="HIT"/>
    <property type="match status" value="1"/>
</dbReference>
<dbReference type="PATRIC" id="fig|442.7.peg.2681"/>
<organism evidence="5 6">
    <name type="scientific">Gluconobacter potus</name>
    <dbReference type="NCBI Taxonomy" id="2724927"/>
    <lineage>
        <taxon>Bacteria</taxon>
        <taxon>Pseudomonadati</taxon>
        <taxon>Pseudomonadota</taxon>
        <taxon>Alphaproteobacteria</taxon>
        <taxon>Acetobacterales</taxon>
        <taxon>Acetobacteraceae</taxon>
        <taxon>Gluconobacter</taxon>
    </lineage>
</organism>
<evidence type="ECO:0000313" key="5">
    <source>
        <dbReference type="EMBL" id="KXV00874.1"/>
    </source>
</evidence>
<evidence type="ECO:0000313" key="6">
    <source>
        <dbReference type="Proteomes" id="UP000075573"/>
    </source>
</evidence>
<dbReference type="InterPro" id="IPR011146">
    <property type="entry name" value="HIT-like"/>
</dbReference>